<dbReference type="EMBL" id="JANBVN010000112">
    <property type="protein sequence ID" value="KAJ9143272.1"/>
    <property type="molecule type" value="Genomic_DNA"/>
</dbReference>
<evidence type="ECO:0000313" key="2">
    <source>
        <dbReference type="EMBL" id="KAJ9143272.1"/>
    </source>
</evidence>
<keyword evidence="3" id="KW-1185">Reference proteome</keyword>
<comment type="caution">
    <text evidence="2">The sequence shown here is derived from an EMBL/GenBank/DDBJ whole genome shotgun (WGS) entry which is preliminary data.</text>
</comment>
<name>A0AA38RAC4_9PEZI</name>
<evidence type="ECO:0000313" key="3">
    <source>
        <dbReference type="Proteomes" id="UP001174691"/>
    </source>
</evidence>
<accession>A0AA38RAC4</accession>
<gene>
    <name evidence="2" type="ORF">NKR19_g6877</name>
</gene>
<sequence length="120" mass="13061">MQRDYIHYRDNAGCVGNIHKLVRMVEQLVRQTVPNPPTSEPTTFMTMTSSAPGPLTSNVIDSGDGPLDHHHPHGTAVAPPNPENSLAARAAADSGNGWAFRRLKNWGFLRRRPAAEAPGQ</sequence>
<feature type="compositionally biased region" description="Polar residues" evidence="1">
    <location>
        <begin position="40"/>
        <end position="60"/>
    </location>
</feature>
<proteinExistence type="predicted"/>
<reference evidence="2" key="1">
    <citation type="submission" date="2022-07" db="EMBL/GenBank/DDBJ databases">
        <title>Fungi with potential for degradation of polypropylene.</title>
        <authorList>
            <person name="Gostincar C."/>
        </authorList>
    </citation>
    <scope>NUCLEOTIDE SEQUENCE</scope>
    <source>
        <strain evidence="2">EXF-13287</strain>
    </source>
</reference>
<dbReference type="AlphaFoldDB" id="A0AA38RAC4"/>
<protein>
    <submittedName>
        <fullName evidence="2">Uncharacterized protein</fullName>
    </submittedName>
</protein>
<dbReference type="Proteomes" id="UP001174691">
    <property type="component" value="Unassembled WGS sequence"/>
</dbReference>
<organism evidence="2 3">
    <name type="scientific">Coniochaeta hoffmannii</name>
    <dbReference type="NCBI Taxonomy" id="91930"/>
    <lineage>
        <taxon>Eukaryota</taxon>
        <taxon>Fungi</taxon>
        <taxon>Dikarya</taxon>
        <taxon>Ascomycota</taxon>
        <taxon>Pezizomycotina</taxon>
        <taxon>Sordariomycetes</taxon>
        <taxon>Sordariomycetidae</taxon>
        <taxon>Coniochaetales</taxon>
        <taxon>Coniochaetaceae</taxon>
        <taxon>Coniochaeta</taxon>
    </lineage>
</organism>
<evidence type="ECO:0000256" key="1">
    <source>
        <dbReference type="SAM" id="MobiDB-lite"/>
    </source>
</evidence>
<feature type="region of interest" description="Disordered" evidence="1">
    <location>
        <begin position="33"/>
        <end position="83"/>
    </location>
</feature>